<dbReference type="Proteomes" id="UP000290204">
    <property type="component" value="Unassembled WGS sequence"/>
</dbReference>
<evidence type="ECO:0000259" key="2">
    <source>
        <dbReference type="Pfam" id="PF17161"/>
    </source>
</evidence>
<sequence length="524" mass="56522">MKKLLFISLAATLVFIACKKVEDLGEAPRLFRPVIKDALLSEGNWIKVSWQPIKGAASYTAEISVDSFKTVAGRITTDTNVHVFENLYWEKLYQVRVKAVAADTSHNSKFADLGAIKTARFPTILNIPSLSEVNDNSVKVSWTTSGAAVTEVKILLAADSSVVKTATMNGTDVANAYKLVSGLNASTAYIIFLYSGTTVRGWANFTTKAALTGALIDLRNITGVPSLLIDTIPDIASGSIILLKRGETYNISTSLSLNKTLTFMAGDDLLNPAKPIILMPSNFNIASGAVIDSIVFNDVVLRGTDYASKYVFNINAACTIGKIRFENCVAEIFRGVLRAQSQPVIITNLEMNNCIVDSISNYGVFNIDVATSRADYIKITNSTIYKAEKVITSRNNSIAVLVENCTFNEAPAGNSSSYYIDYSTSGTNNVTNGITVNNCIFGIGKNSSGAYTVRDVRANAATIINTSNNFRTSDHLSAGNDFPSITTLGISAAQLWQDPAAGNFKIINTSFTGRSNSGDPRWRL</sequence>
<dbReference type="InterPro" id="IPR011050">
    <property type="entry name" value="Pectin_lyase_fold/virulence"/>
</dbReference>
<keyword evidence="4" id="KW-1185">Reference proteome</keyword>
<dbReference type="InterPro" id="IPR033427">
    <property type="entry name" value="DUF5123"/>
</dbReference>
<dbReference type="RefSeq" id="WP_129131003.1">
    <property type="nucleotide sequence ID" value="NZ_SDHW01000003.1"/>
</dbReference>
<dbReference type="Pfam" id="PF16318">
    <property type="entry name" value="DUF4957"/>
    <property type="match status" value="1"/>
</dbReference>
<name>A0A4Q1CH96_9BACT</name>
<reference evidence="3 4" key="1">
    <citation type="submission" date="2019-01" db="EMBL/GenBank/DDBJ databases">
        <title>Lacibacter sp. strain TTM-7.</title>
        <authorList>
            <person name="Chen W.-M."/>
        </authorList>
    </citation>
    <scope>NUCLEOTIDE SEQUENCE [LARGE SCALE GENOMIC DNA]</scope>
    <source>
        <strain evidence="3 4">TTM-7</strain>
    </source>
</reference>
<organism evidence="3 4">
    <name type="scientific">Lacibacter luteus</name>
    <dbReference type="NCBI Taxonomy" id="2508719"/>
    <lineage>
        <taxon>Bacteria</taxon>
        <taxon>Pseudomonadati</taxon>
        <taxon>Bacteroidota</taxon>
        <taxon>Chitinophagia</taxon>
        <taxon>Chitinophagales</taxon>
        <taxon>Chitinophagaceae</taxon>
        <taxon>Lacibacter</taxon>
    </lineage>
</organism>
<feature type="domain" description="DUF4957" evidence="1">
    <location>
        <begin position="248"/>
        <end position="386"/>
    </location>
</feature>
<feature type="domain" description="DUF5123" evidence="2">
    <location>
        <begin position="401"/>
        <end position="522"/>
    </location>
</feature>
<proteinExistence type="predicted"/>
<dbReference type="InterPro" id="IPR032530">
    <property type="entry name" value="DUF4957"/>
</dbReference>
<evidence type="ECO:0000259" key="1">
    <source>
        <dbReference type="Pfam" id="PF16318"/>
    </source>
</evidence>
<comment type="caution">
    <text evidence="3">The sequence shown here is derived from an EMBL/GenBank/DDBJ whole genome shotgun (WGS) entry which is preliminary data.</text>
</comment>
<dbReference type="InterPro" id="IPR036116">
    <property type="entry name" value="FN3_sf"/>
</dbReference>
<evidence type="ECO:0000313" key="3">
    <source>
        <dbReference type="EMBL" id="RXK59630.1"/>
    </source>
</evidence>
<dbReference type="OrthoDB" id="691503at2"/>
<dbReference type="SUPFAM" id="SSF49265">
    <property type="entry name" value="Fibronectin type III"/>
    <property type="match status" value="1"/>
</dbReference>
<dbReference type="Gene3D" id="2.60.40.10">
    <property type="entry name" value="Immunoglobulins"/>
    <property type="match status" value="1"/>
</dbReference>
<gene>
    <name evidence="3" type="ORF">ESA94_11200</name>
</gene>
<dbReference type="EMBL" id="SDHW01000003">
    <property type="protein sequence ID" value="RXK59630.1"/>
    <property type="molecule type" value="Genomic_DNA"/>
</dbReference>
<protein>
    <submittedName>
        <fullName evidence="3">DUF5123 domain-containing protein</fullName>
    </submittedName>
</protein>
<dbReference type="SUPFAM" id="SSF51126">
    <property type="entry name" value="Pectin lyase-like"/>
    <property type="match status" value="1"/>
</dbReference>
<dbReference type="AlphaFoldDB" id="A0A4Q1CH96"/>
<dbReference type="Pfam" id="PF17161">
    <property type="entry name" value="DUF5123"/>
    <property type="match status" value="1"/>
</dbReference>
<dbReference type="PROSITE" id="PS51257">
    <property type="entry name" value="PROKAR_LIPOPROTEIN"/>
    <property type="match status" value="1"/>
</dbReference>
<evidence type="ECO:0000313" key="4">
    <source>
        <dbReference type="Proteomes" id="UP000290204"/>
    </source>
</evidence>
<accession>A0A4Q1CH96</accession>
<dbReference type="InterPro" id="IPR013783">
    <property type="entry name" value="Ig-like_fold"/>
</dbReference>